<evidence type="ECO:0000313" key="2">
    <source>
        <dbReference type="Proteomes" id="UP000466345"/>
    </source>
</evidence>
<proteinExistence type="predicted"/>
<comment type="caution">
    <text evidence="1">The sequence shown here is derived from an EMBL/GenBank/DDBJ whole genome shotgun (WGS) entry which is preliminary data.</text>
</comment>
<organism evidence="1 2">
    <name type="scientific">Streptomyces smaragdinus</name>
    <dbReference type="NCBI Taxonomy" id="2585196"/>
    <lineage>
        <taxon>Bacteria</taxon>
        <taxon>Bacillati</taxon>
        <taxon>Actinomycetota</taxon>
        <taxon>Actinomycetes</taxon>
        <taxon>Kitasatosporales</taxon>
        <taxon>Streptomycetaceae</taxon>
        <taxon>Streptomyces</taxon>
    </lineage>
</organism>
<dbReference type="RefSeq" id="WP_228390021.1">
    <property type="nucleotide sequence ID" value="NZ_WEGJ01000007.1"/>
</dbReference>
<sequence length="457" mass="50750">MSLWAEEQTRSEQEQRVDFVRRSLPAEGLFADKEWRISPEAFAVDAKLGKRLQGFGGTLLRFLRAANKLYLDSAAGREPGWIADYLDAGKPRDLVEHARSGSLANVLPRVIRPDLILTEDGFTLTEIDSVPGGIGLTGWLNETYAALGCHVLGGATGMLSGFHGIAGSADVLVSEESGDYRPEMDWLTRRITEETGSDGGRVRQAESFSVEDARADGGRRPVYRFFELFDLPNIPPADGLMKAEAAGDLVITPPLKPYLEEKAWLALFWMRPLREFWLRELGSRNMRLLQQAIPYTWIIDPAPLPHHGSLPRLEAQSWADVAAFSQRDRELVIKISGFHEDAWGSRSVVVGSDVSQQDWAASIEQGLAGFGTSPRILQVFHKGRTVEQSYYSEPDRRIKEMTGRVRLCPYYFVTEGRADLGGVLATICPADKKIIHGMQDAILAPVVVSRTRSPEVD</sequence>
<protein>
    <submittedName>
        <fullName evidence="1">Uncharacterized protein</fullName>
    </submittedName>
</protein>
<name>A0A7K0CG73_9ACTN</name>
<dbReference type="EMBL" id="WEGJ01000007">
    <property type="protein sequence ID" value="MQY12480.1"/>
    <property type="molecule type" value="Genomic_DNA"/>
</dbReference>
<dbReference type="AlphaFoldDB" id="A0A7K0CG73"/>
<gene>
    <name evidence="1" type="ORF">SRB5_26140</name>
</gene>
<dbReference type="Proteomes" id="UP000466345">
    <property type="component" value="Unassembled WGS sequence"/>
</dbReference>
<evidence type="ECO:0000313" key="1">
    <source>
        <dbReference type="EMBL" id="MQY12480.1"/>
    </source>
</evidence>
<reference evidence="1 2" key="1">
    <citation type="submission" date="2019-10" db="EMBL/GenBank/DDBJ databases">
        <title>Streptomyces smaragdinus sp. nov. and Streptomyces fabii sp. nov., isolated from the gut of fungus growing-termite Macrotermes natalensis.</title>
        <authorList>
            <person name="Schwitalla J."/>
            <person name="Benndorf R."/>
            <person name="Martin K."/>
            <person name="De Beer W."/>
            <person name="Kaster A.-K."/>
            <person name="Vollmers J."/>
            <person name="Poulsen M."/>
            <person name="Beemelmanns C."/>
        </authorList>
    </citation>
    <scope>NUCLEOTIDE SEQUENCE [LARGE SCALE GENOMIC DNA]</scope>
    <source>
        <strain evidence="1 2">RB5</strain>
    </source>
</reference>
<keyword evidence="2" id="KW-1185">Reference proteome</keyword>
<accession>A0A7K0CG73</accession>